<gene>
    <name evidence="1" type="ORF">T12_14680</name>
</gene>
<evidence type="ECO:0000313" key="1">
    <source>
        <dbReference type="EMBL" id="KRY23350.1"/>
    </source>
</evidence>
<sequence>MRSSSGFARQQPKNLRYATLTELTKRSITPRFQIRSQLPFNSLQCHSILEHLLIVAVKQRLQKSAGQMETAEFVR</sequence>
<dbReference type="OrthoDB" id="10563133at2759"/>
<comment type="caution">
    <text evidence="1">The sequence shown here is derived from an EMBL/GenBank/DDBJ whole genome shotgun (WGS) entry which is preliminary data.</text>
</comment>
<accession>A0A0V1AEV4</accession>
<name>A0A0V1AEV4_9BILA</name>
<reference evidence="1 2" key="1">
    <citation type="submission" date="2015-01" db="EMBL/GenBank/DDBJ databases">
        <title>Evolution of Trichinella species and genotypes.</title>
        <authorList>
            <person name="Korhonen P.K."/>
            <person name="Edoardo P."/>
            <person name="Giuseppe L.R."/>
            <person name="Gasser R.B."/>
        </authorList>
    </citation>
    <scope>NUCLEOTIDE SEQUENCE [LARGE SCALE GENOMIC DNA]</scope>
    <source>
        <strain evidence="1">ISS2496</strain>
    </source>
</reference>
<dbReference type="Proteomes" id="UP000054783">
    <property type="component" value="Unassembled WGS sequence"/>
</dbReference>
<dbReference type="EMBL" id="JYDQ01000004">
    <property type="protein sequence ID" value="KRY23350.1"/>
    <property type="molecule type" value="Genomic_DNA"/>
</dbReference>
<proteinExistence type="predicted"/>
<protein>
    <submittedName>
        <fullName evidence="1">Uncharacterized protein</fullName>
    </submittedName>
</protein>
<keyword evidence="2" id="KW-1185">Reference proteome</keyword>
<evidence type="ECO:0000313" key="2">
    <source>
        <dbReference type="Proteomes" id="UP000054783"/>
    </source>
</evidence>
<dbReference type="AlphaFoldDB" id="A0A0V1AEV4"/>
<organism evidence="1 2">
    <name type="scientific">Trichinella patagoniensis</name>
    <dbReference type="NCBI Taxonomy" id="990121"/>
    <lineage>
        <taxon>Eukaryota</taxon>
        <taxon>Metazoa</taxon>
        <taxon>Ecdysozoa</taxon>
        <taxon>Nematoda</taxon>
        <taxon>Enoplea</taxon>
        <taxon>Dorylaimia</taxon>
        <taxon>Trichinellida</taxon>
        <taxon>Trichinellidae</taxon>
        <taxon>Trichinella</taxon>
    </lineage>
</organism>